<name>A0A5C5Z4S4_9BACT</name>
<dbReference type="EMBL" id="SJPJ01000001">
    <property type="protein sequence ID" value="TWT82342.1"/>
    <property type="molecule type" value="Genomic_DNA"/>
</dbReference>
<gene>
    <name evidence="3" type="ORF">CA13_38040</name>
</gene>
<feature type="signal peptide" evidence="2">
    <location>
        <begin position="1"/>
        <end position="22"/>
    </location>
</feature>
<protein>
    <submittedName>
        <fullName evidence="3">Uncharacterized protein</fullName>
    </submittedName>
</protein>
<keyword evidence="2" id="KW-0732">Signal</keyword>
<dbReference type="OrthoDB" id="271156at2"/>
<reference evidence="3 4" key="1">
    <citation type="submission" date="2019-02" db="EMBL/GenBank/DDBJ databases">
        <title>Deep-cultivation of Planctomycetes and their phenomic and genomic characterization uncovers novel biology.</title>
        <authorList>
            <person name="Wiegand S."/>
            <person name="Jogler M."/>
            <person name="Boedeker C."/>
            <person name="Pinto D."/>
            <person name="Vollmers J."/>
            <person name="Rivas-Marin E."/>
            <person name="Kohn T."/>
            <person name="Peeters S.H."/>
            <person name="Heuer A."/>
            <person name="Rast P."/>
            <person name="Oberbeckmann S."/>
            <person name="Bunk B."/>
            <person name="Jeske O."/>
            <person name="Meyerdierks A."/>
            <person name="Storesund J.E."/>
            <person name="Kallscheuer N."/>
            <person name="Luecker S."/>
            <person name="Lage O.M."/>
            <person name="Pohl T."/>
            <person name="Merkel B.J."/>
            <person name="Hornburger P."/>
            <person name="Mueller R.-W."/>
            <person name="Bruemmer F."/>
            <person name="Labrenz M."/>
            <person name="Spormann A.M."/>
            <person name="Op Den Camp H."/>
            <person name="Overmann J."/>
            <person name="Amann R."/>
            <person name="Jetten M.S.M."/>
            <person name="Mascher T."/>
            <person name="Medema M.H."/>
            <person name="Devos D.P."/>
            <person name="Kaster A.-K."/>
            <person name="Ovreas L."/>
            <person name="Rohde M."/>
            <person name="Galperin M.Y."/>
            <person name="Jogler C."/>
        </authorList>
    </citation>
    <scope>NUCLEOTIDE SEQUENCE [LARGE SCALE GENOMIC DNA]</scope>
    <source>
        <strain evidence="3 4">CA13</strain>
    </source>
</reference>
<keyword evidence="4" id="KW-1185">Reference proteome</keyword>
<sequence length="278" mass="30076" precursor="true">MQKRRLARLVIPLLLCSMFLPAARAQETKTKPVSGAVKALVGTWERSGGPENWVPKLKVTQVEDELQFQFWGKASKADKSFGPAQTLHIVSRYGEGQAEDAIAFTTYEGSNGEIHFFLILQEGVLGLESVKIVDNAPSNNRLVSCTYTKQGAEKALTNDSEEDEQMADATDAESKTLDAKEKVEPKKGKIAGRIETASTMRGTLVLSPSPESVQPQSGIAVGSTNPQFSFSDVPEGEYGLEFRGTINGVTKNIVWTGLEVDLEAAEPTTLSLRNAAAN</sequence>
<proteinExistence type="predicted"/>
<dbReference type="AlphaFoldDB" id="A0A5C5Z4S4"/>
<feature type="region of interest" description="Disordered" evidence="1">
    <location>
        <begin position="154"/>
        <end position="175"/>
    </location>
</feature>
<dbReference type="Proteomes" id="UP000315010">
    <property type="component" value="Unassembled WGS sequence"/>
</dbReference>
<evidence type="ECO:0000256" key="1">
    <source>
        <dbReference type="SAM" id="MobiDB-lite"/>
    </source>
</evidence>
<dbReference type="RefSeq" id="WP_146398788.1">
    <property type="nucleotide sequence ID" value="NZ_SJPJ01000001.1"/>
</dbReference>
<evidence type="ECO:0000256" key="2">
    <source>
        <dbReference type="SAM" id="SignalP"/>
    </source>
</evidence>
<feature type="chain" id="PRO_5022802608" evidence="2">
    <location>
        <begin position="23"/>
        <end position="278"/>
    </location>
</feature>
<accession>A0A5C5Z4S4</accession>
<organism evidence="3 4">
    <name type="scientific">Novipirellula herctigrandis</name>
    <dbReference type="NCBI Taxonomy" id="2527986"/>
    <lineage>
        <taxon>Bacteria</taxon>
        <taxon>Pseudomonadati</taxon>
        <taxon>Planctomycetota</taxon>
        <taxon>Planctomycetia</taxon>
        <taxon>Pirellulales</taxon>
        <taxon>Pirellulaceae</taxon>
        <taxon>Novipirellula</taxon>
    </lineage>
</organism>
<evidence type="ECO:0000313" key="4">
    <source>
        <dbReference type="Proteomes" id="UP000315010"/>
    </source>
</evidence>
<evidence type="ECO:0000313" key="3">
    <source>
        <dbReference type="EMBL" id="TWT82342.1"/>
    </source>
</evidence>
<comment type="caution">
    <text evidence="3">The sequence shown here is derived from an EMBL/GenBank/DDBJ whole genome shotgun (WGS) entry which is preliminary data.</text>
</comment>